<dbReference type="EMBL" id="JADIMW010000023">
    <property type="protein sequence ID" value="MBO8437718.1"/>
    <property type="molecule type" value="Genomic_DNA"/>
</dbReference>
<keyword evidence="5 10" id="KW-0819">tRNA processing</keyword>
<protein>
    <recommendedName>
        <fullName evidence="10">tRNA dimethylallyltransferase</fullName>
        <ecNumber evidence="10">2.5.1.75</ecNumber>
    </recommendedName>
    <alternativeName>
        <fullName evidence="10">Dimethylallyl diphosphate:tRNA dimethylallyltransferase</fullName>
        <shortName evidence="10">DMAPP:tRNA dimethylallyltransferase</shortName>
        <shortName evidence="10">DMATase</shortName>
    </alternativeName>
    <alternativeName>
        <fullName evidence="10">Isopentenyl-diphosphate:tRNA isopentenyltransferase</fullName>
        <shortName evidence="10">IPP transferase</shortName>
        <shortName evidence="10">IPPT</shortName>
        <shortName evidence="10">IPTase</shortName>
    </alternativeName>
</protein>
<name>A0A9D9E259_9BACT</name>
<dbReference type="Pfam" id="PF01715">
    <property type="entry name" value="IPPT"/>
    <property type="match status" value="1"/>
</dbReference>
<comment type="similarity">
    <text evidence="3 10 13">Belongs to the IPP transferase family.</text>
</comment>
<reference evidence="14" key="2">
    <citation type="journal article" date="2021" name="PeerJ">
        <title>Extensive microbial diversity within the chicken gut microbiome revealed by metagenomics and culture.</title>
        <authorList>
            <person name="Gilroy R."/>
            <person name="Ravi A."/>
            <person name="Getino M."/>
            <person name="Pursley I."/>
            <person name="Horton D.L."/>
            <person name="Alikhan N.F."/>
            <person name="Baker D."/>
            <person name="Gharbi K."/>
            <person name="Hall N."/>
            <person name="Watson M."/>
            <person name="Adriaenssens E.M."/>
            <person name="Foster-Nyarko E."/>
            <person name="Jarju S."/>
            <person name="Secka A."/>
            <person name="Antonio M."/>
            <person name="Oren A."/>
            <person name="Chaudhuri R.R."/>
            <person name="La Ragione R."/>
            <person name="Hildebrand F."/>
            <person name="Pallen M.J."/>
        </authorList>
    </citation>
    <scope>NUCLEOTIDE SEQUENCE</scope>
    <source>
        <strain evidence="14">G3-4614</strain>
    </source>
</reference>
<dbReference type="HAMAP" id="MF_00185">
    <property type="entry name" value="IPP_trans"/>
    <property type="match status" value="1"/>
</dbReference>
<evidence type="ECO:0000256" key="9">
    <source>
        <dbReference type="ARBA" id="ARBA00049563"/>
    </source>
</evidence>
<evidence type="ECO:0000256" key="8">
    <source>
        <dbReference type="ARBA" id="ARBA00022842"/>
    </source>
</evidence>
<evidence type="ECO:0000256" key="7">
    <source>
        <dbReference type="ARBA" id="ARBA00022840"/>
    </source>
</evidence>
<evidence type="ECO:0000256" key="6">
    <source>
        <dbReference type="ARBA" id="ARBA00022741"/>
    </source>
</evidence>
<feature type="binding site" evidence="10">
    <location>
        <begin position="11"/>
        <end position="16"/>
    </location>
    <ligand>
        <name>substrate</name>
    </ligand>
</feature>
<dbReference type="Gene3D" id="3.40.50.300">
    <property type="entry name" value="P-loop containing nucleotide triphosphate hydrolases"/>
    <property type="match status" value="1"/>
</dbReference>
<comment type="cofactor">
    <cofactor evidence="1 10">
        <name>Mg(2+)</name>
        <dbReference type="ChEBI" id="CHEBI:18420"/>
    </cofactor>
</comment>
<dbReference type="GO" id="GO:0006400">
    <property type="term" value="P:tRNA modification"/>
    <property type="evidence" value="ECO:0007669"/>
    <property type="project" value="TreeGrafter"/>
</dbReference>
<organism evidence="14 15">
    <name type="scientific">Candidatus Caccoplasma merdipullorum</name>
    <dbReference type="NCBI Taxonomy" id="2840718"/>
    <lineage>
        <taxon>Bacteria</taxon>
        <taxon>Pseudomonadati</taxon>
        <taxon>Bacteroidota</taxon>
        <taxon>Bacteroidia</taxon>
        <taxon>Bacteroidales</taxon>
        <taxon>Bacteroidaceae</taxon>
        <taxon>Bacteroidaceae incertae sedis</taxon>
        <taxon>Candidatus Caccoplasma</taxon>
    </lineage>
</organism>
<dbReference type="PANTHER" id="PTHR11088">
    <property type="entry name" value="TRNA DIMETHYLALLYLTRANSFERASE"/>
    <property type="match status" value="1"/>
</dbReference>
<comment type="caution">
    <text evidence="10">Lacks conserved residue(s) required for the propagation of feature annotation.</text>
</comment>
<feature type="site" description="Interaction with substrate tRNA" evidence="10">
    <location>
        <position position="100"/>
    </location>
</feature>
<keyword evidence="4 10" id="KW-0808">Transferase</keyword>
<evidence type="ECO:0000256" key="3">
    <source>
        <dbReference type="ARBA" id="ARBA00005842"/>
    </source>
</evidence>
<keyword evidence="7 10" id="KW-0067">ATP-binding</keyword>
<dbReference type="PANTHER" id="PTHR11088:SF60">
    <property type="entry name" value="TRNA DIMETHYLALLYLTRANSFERASE"/>
    <property type="match status" value="1"/>
</dbReference>
<dbReference type="NCBIfam" id="TIGR00174">
    <property type="entry name" value="miaA"/>
    <property type="match status" value="1"/>
</dbReference>
<dbReference type="AlphaFoldDB" id="A0A9D9E259"/>
<keyword evidence="6 10" id="KW-0547">Nucleotide-binding</keyword>
<dbReference type="GO" id="GO:0052381">
    <property type="term" value="F:tRNA dimethylallyltransferase activity"/>
    <property type="evidence" value="ECO:0007669"/>
    <property type="project" value="UniProtKB-UniRule"/>
</dbReference>
<dbReference type="InterPro" id="IPR027417">
    <property type="entry name" value="P-loop_NTPase"/>
</dbReference>
<comment type="caution">
    <text evidence="14">The sequence shown here is derived from an EMBL/GenBank/DDBJ whole genome shotgun (WGS) entry which is preliminary data.</text>
</comment>
<comment type="catalytic activity">
    <reaction evidence="9 10 11">
        <text>adenosine(37) in tRNA + dimethylallyl diphosphate = N(6)-dimethylallyladenosine(37) in tRNA + diphosphate</text>
        <dbReference type="Rhea" id="RHEA:26482"/>
        <dbReference type="Rhea" id="RHEA-COMP:10162"/>
        <dbReference type="Rhea" id="RHEA-COMP:10375"/>
        <dbReference type="ChEBI" id="CHEBI:33019"/>
        <dbReference type="ChEBI" id="CHEBI:57623"/>
        <dbReference type="ChEBI" id="CHEBI:74411"/>
        <dbReference type="ChEBI" id="CHEBI:74415"/>
        <dbReference type="EC" id="2.5.1.75"/>
    </reaction>
</comment>
<evidence type="ECO:0000256" key="13">
    <source>
        <dbReference type="RuleBase" id="RU003785"/>
    </source>
</evidence>
<dbReference type="EC" id="2.5.1.75" evidence="10"/>
<evidence type="ECO:0000313" key="14">
    <source>
        <dbReference type="EMBL" id="MBO8437718.1"/>
    </source>
</evidence>
<accession>A0A9D9E259</accession>
<comment type="function">
    <text evidence="2 10 12">Catalyzes the transfer of a dimethylallyl group onto the adenine at position 37 in tRNAs that read codons beginning with uridine, leading to the formation of N6-(dimethylallyl)adenosine (i(6)A).</text>
</comment>
<evidence type="ECO:0000256" key="2">
    <source>
        <dbReference type="ARBA" id="ARBA00003213"/>
    </source>
</evidence>
<feature type="region of interest" description="Interaction with substrate tRNA" evidence="10">
    <location>
        <begin position="34"/>
        <end position="37"/>
    </location>
</feature>
<comment type="subunit">
    <text evidence="10">Monomer.</text>
</comment>
<evidence type="ECO:0000256" key="10">
    <source>
        <dbReference type="HAMAP-Rule" id="MF_00185"/>
    </source>
</evidence>
<dbReference type="SUPFAM" id="SSF52540">
    <property type="entry name" value="P-loop containing nucleoside triphosphate hydrolases"/>
    <property type="match status" value="2"/>
</dbReference>
<evidence type="ECO:0000256" key="4">
    <source>
        <dbReference type="ARBA" id="ARBA00022679"/>
    </source>
</evidence>
<proteinExistence type="inferred from homology"/>
<evidence type="ECO:0000256" key="5">
    <source>
        <dbReference type="ARBA" id="ARBA00022694"/>
    </source>
</evidence>
<evidence type="ECO:0000256" key="11">
    <source>
        <dbReference type="RuleBase" id="RU003783"/>
    </source>
</evidence>
<gene>
    <name evidence="10 14" type="primary">miaA</name>
    <name evidence="14" type="ORF">IAC54_02320</name>
</gene>
<evidence type="ECO:0000256" key="1">
    <source>
        <dbReference type="ARBA" id="ARBA00001946"/>
    </source>
</evidence>
<feature type="site" description="Interaction with substrate tRNA" evidence="10">
    <location>
        <position position="122"/>
    </location>
</feature>
<feature type="binding site" evidence="10">
    <location>
        <begin position="9"/>
        <end position="16"/>
    </location>
    <ligand>
        <name>ATP</name>
        <dbReference type="ChEBI" id="CHEBI:30616"/>
    </ligand>
</feature>
<dbReference type="InterPro" id="IPR018022">
    <property type="entry name" value="IPT"/>
</dbReference>
<sequence length="297" mass="34367">MKRVIVILGPTASGKTDLAIAVATKYASPVLSADSRQLYKGMRIGTAAPAESDMKGVKHYFVGCLELTDYYSAALYEEHFLKLADDLFRTHDTLVMCGGSMMYIDAVCDGIDEIPTVSDEVRRRTADDFAKYGLEAMCEELRRCDPTLYSTIDLKNHKRVVHAVEICRMTGRPFSELRTNRRKKRPFEIVKIGLTLPREELFERIAKRTDKMIADGLVEEARGLYRYRTENALNTVGYKEIFNYIDGKYPLETAIEKIKRNTRVYAKKQITWFKRDERIKWFSPHDRREIFNYLEAI</sequence>
<dbReference type="InterPro" id="IPR039657">
    <property type="entry name" value="Dimethylallyltransferase"/>
</dbReference>
<dbReference type="GO" id="GO:0005524">
    <property type="term" value="F:ATP binding"/>
    <property type="evidence" value="ECO:0007669"/>
    <property type="project" value="UniProtKB-UniRule"/>
</dbReference>
<dbReference type="Proteomes" id="UP000823636">
    <property type="component" value="Unassembled WGS sequence"/>
</dbReference>
<dbReference type="Gene3D" id="1.10.20.140">
    <property type="match status" value="1"/>
</dbReference>
<evidence type="ECO:0000256" key="12">
    <source>
        <dbReference type="RuleBase" id="RU003784"/>
    </source>
</evidence>
<reference evidence="14" key="1">
    <citation type="submission" date="2020-10" db="EMBL/GenBank/DDBJ databases">
        <authorList>
            <person name="Gilroy R."/>
        </authorList>
    </citation>
    <scope>NUCLEOTIDE SEQUENCE</scope>
    <source>
        <strain evidence="14">G3-4614</strain>
    </source>
</reference>
<evidence type="ECO:0000313" key="15">
    <source>
        <dbReference type="Proteomes" id="UP000823636"/>
    </source>
</evidence>
<keyword evidence="8 10" id="KW-0460">Magnesium</keyword>